<dbReference type="RefSeq" id="WP_133233430.1">
    <property type="nucleotide sequence ID" value="NZ_SOZE01000021.1"/>
</dbReference>
<dbReference type="Proteomes" id="UP000297540">
    <property type="component" value="Unassembled WGS sequence"/>
</dbReference>
<gene>
    <name evidence="5" type="ORF">E2R66_18525</name>
</gene>
<proteinExistence type="predicted"/>
<name>A0A4Y8SAR5_9SPHI</name>
<reference evidence="5 6" key="1">
    <citation type="journal article" date="2017" name="Int. J. Syst. Evol. Microbiol.">
        <title>Mucilaginibacterpsychrotolerans sp. nov., isolated from peatlands.</title>
        <authorList>
            <person name="Deng Y."/>
            <person name="Shen L."/>
            <person name="Xu B."/>
            <person name="Liu Y."/>
            <person name="Gu Z."/>
            <person name="Liu H."/>
            <person name="Zhou Y."/>
        </authorList>
    </citation>
    <scope>NUCLEOTIDE SEQUENCE [LARGE SCALE GENOMIC DNA]</scope>
    <source>
        <strain evidence="5 6">NH7-4</strain>
    </source>
</reference>
<evidence type="ECO:0000313" key="5">
    <source>
        <dbReference type="EMBL" id="TFF35486.1"/>
    </source>
</evidence>
<evidence type="ECO:0000256" key="2">
    <source>
        <dbReference type="ARBA" id="ARBA00023125"/>
    </source>
</evidence>
<protein>
    <submittedName>
        <fullName evidence="5">Transcriptional regulator</fullName>
    </submittedName>
</protein>
<keyword evidence="6" id="KW-1185">Reference proteome</keyword>
<feature type="domain" description="HTH hxlR-type" evidence="4">
    <location>
        <begin position="9"/>
        <end position="111"/>
    </location>
</feature>
<dbReference type="PROSITE" id="PS51118">
    <property type="entry name" value="HTH_HXLR"/>
    <property type="match status" value="1"/>
</dbReference>
<evidence type="ECO:0000259" key="4">
    <source>
        <dbReference type="PROSITE" id="PS51118"/>
    </source>
</evidence>
<dbReference type="InterPro" id="IPR002577">
    <property type="entry name" value="HTH_HxlR"/>
</dbReference>
<dbReference type="SUPFAM" id="SSF46785">
    <property type="entry name" value="Winged helix' DNA-binding domain"/>
    <property type="match status" value="1"/>
</dbReference>
<keyword evidence="3" id="KW-0804">Transcription</keyword>
<dbReference type="Pfam" id="PF01638">
    <property type="entry name" value="HxlR"/>
    <property type="match status" value="1"/>
</dbReference>
<accession>A0A4Y8SAR5</accession>
<dbReference type="InterPro" id="IPR036390">
    <property type="entry name" value="WH_DNA-bd_sf"/>
</dbReference>
<keyword evidence="1" id="KW-0805">Transcription regulation</keyword>
<dbReference type="PANTHER" id="PTHR33204">
    <property type="entry name" value="TRANSCRIPTIONAL REGULATOR, MARR FAMILY"/>
    <property type="match status" value="1"/>
</dbReference>
<organism evidence="5 6">
    <name type="scientific">Mucilaginibacter psychrotolerans</name>
    <dbReference type="NCBI Taxonomy" id="1524096"/>
    <lineage>
        <taxon>Bacteria</taxon>
        <taxon>Pseudomonadati</taxon>
        <taxon>Bacteroidota</taxon>
        <taxon>Sphingobacteriia</taxon>
        <taxon>Sphingobacteriales</taxon>
        <taxon>Sphingobacteriaceae</taxon>
        <taxon>Mucilaginibacter</taxon>
    </lineage>
</organism>
<dbReference type="AlphaFoldDB" id="A0A4Y8SAR5"/>
<dbReference type="EMBL" id="SOZE01000021">
    <property type="protein sequence ID" value="TFF35486.1"/>
    <property type="molecule type" value="Genomic_DNA"/>
</dbReference>
<dbReference type="Gene3D" id="1.10.10.10">
    <property type="entry name" value="Winged helix-like DNA-binding domain superfamily/Winged helix DNA-binding domain"/>
    <property type="match status" value="1"/>
</dbReference>
<sequence>MEKHTTESCKQNRLAVQDTLDVVSGKWKLLILLSLTERPYRFKELAAELSISPRMLSKELQAMEADLLISRTVLNTRPITVEYAITEYGLTFSDVLNALRDWGVTHRKKIIRTIKGTH</sequence>
<keyword evidence="2" id="KW-0238">DNA-binding</keyword>
<dbReference type="InterPro" id="IPR036388">
    <property type="entry name" value="WH-like_DNA-bd_sf"/>
</dbReference>
<comment type="caution">
    <text evidence="5">The sequence shown here is derived from an EMBL/GenBank/DDBJ whole genome shotgun (WGS) entry which is preliminary data.</text>
</comment>
<evidence type="ECO:0000313" key="6">
    <source>
        <dbReference type="Proteomes" id="UP000297540"/>
    </source>
</evidence>
<dbReference type="GO" id="GO:0003677">
    <property type="term" value="F:DNA binding"/>
    <property type="evidence" value="ECO:0007669"/>
    <property type="project" value="UniProtKB-KW"/>
</dbReference>
<evidence type="ECO:0000256" key="1">
    <source>
        <dbReference type="ARBA" id="ARBA00023015"/>
    </source>
</evidence>
<dbReference type="OrthoDB" id="769662at2"/>
<evidence type="ECO:0000256" key="3">
    <source>
        <dbReference type="ARBA" id="ARBA00023163"/>
    </source>
</evidence>